<dbReference type="eggNOG" id="COG0776">
    <property type="taxonomic scope" value="Bacteria"/>
</dbReference>
<accession>A0A1M6LNC6</accession>
<dbReference type="SUPFAM" id="SSF47729">
    <property type="entry name" value="IHF-like DNA-binding proteins"/>
    <property type="match status" value="1"/>
</dbReference>
<dbReference type="Proteomes" id="UP000184192">
    <property type="component" value="Unassembled WGS sequence"/>
</dbReference>
<keyword evidence="1 4" id="KW-0238">DNA-binding</keyword>
<dbReference type="InterPro" id="IPR005902">
    <property type="entry name" value="HU_DNA-bd_put"/>
</dbReference>
<name>A0A1M6LNC6_9BACE</name>
<sequence length="267" mass="29128">MATYRRNKGGITSHLLSRFFIQFQIASGGRKAGKERGIFARSKGERERRSFGKLKMTETGGLQIRLSKDTERRQRKENPAVYPKGQDQITLLFNFLKLSIMGVPFKKIPRKDPRKADAVAKIYPQLVTLGPNADLEDVAYVMKEKSSLTLGDIKSVITNFVEALVSKLYSGQSVNIKDFGVFSLSARTVGVEKVEDCTAKNIKAVKINFRPSTTIRPDVTATRAGQKIDFYDLEALVNKDGNSSGGSSSGDQGGSGSGGGVDENPLG</sequence>
<feature type="compositionally biased region" description="Gly residues" evidence="2">
    <location>
        <begin position="243"/>
        <end position="261"/>
    </location>
</feature>
<proteinExistence type="predicted"/>
<dbReference type="NCBIfam" id="TIGR01201">
    <property type="entry name" value="HU_rel"/>
    <property type="match status" value="1"/>
</dbReference>
<organism evidence="4 5">
    <name type="scientific">Bacteroides stercorirosoris</name>
    <dbReference type="NCBI Taxonomy" id="871324"/>
    <lineage>
        <taxon>Bacteria</taxon>
        <taxon>Pseudomonadati</taxon>
        <taxon>Bacteroidota</taxon>
        <taxon>Bacteroidia</taxon>
        <taxon>Bacteroidales</taxon>
        <taxon>Bacteroidaceae</taxon>
        <taxon>Bacteroides</taxon>
    </lineage>
</organism>
<dbReference type="GO" id="GO:0003677">
    <property type="term" value="F:DNA binding"/>
    <property type="evidence" value="ECO:0007669"/>
    <property type="project" value="UniProtKB-KW"/>
</dbReference>
<dbReference type="InterPro" id="IPR041607">
    <property type="entry name" value="HU-HIG"/>
</dbReference>
<dbReference type="Gene3D" id="4.10.520.10">
    <property type="entry name" value="IHF-like DNA-binding proteins"/>
    <property type="match status" value="1"/>
</dbReference>
<protein>
    <submittedName>
        <fullName evidence="4">DNA-binding protein, histone-like, putative</fullName>
    </submittedName>
</protein>
<evidence type="ECO:0000313" key="5">
    <source>
        <dbReference type="Proteomes" id="UP000184192"/>
    </source>
</evidence>
<dbReference type="EMBL" id="FQZN01000052">
    <property type="protein sequence ID" value="SHJ72612.1"/>
    <property type="molecule type" value="Genomic_DNA"/>
</dbReference>
<dbReference type="Pfam" id="PF18291">
    <property type="entry name" value="HU-HIG"/>
    <property type="match status" value="1"/>
</dbReference>
<evidence type="ECO:0000256" key="1">
    <source>
        <dbReference type="ARBA" id="ARBA00023125"/>
    </source>
</evidence>
<dbReference type="InterPro" id="IPR010992">
    <property type="entry name" value="IHF-like_DNA-bd_dom_sf"/>
</dbReference>
<keyword evidence="5" id="KW-1185">Reference proteome</keyword>
<reference evidence="5" key="1">
    <citation type="submission" date="2016-11" db="EMBL/GenBank/DDBJ databases">
        <authorList>
            <person name="Varghese N."/>
            <person name="Submissions S."/>
        </authorList>
    </citation>
    <scope>NUCLEOTIDE SEQUENCE [LARGE SCALE GENOMIC DNA]</scope>
    <source>
        <strain evidence="5">DSM 26884</strain>
    </source>
</reference>
<gene>
    <name evidence="4" type="ORF">SAMN05444350_1523</name>
</gene>
<feature type="region of interest" description="Disordered" evidence="2">
    <location>
        <begin position="241"/>
        <end position="267"/>
    </location>
</feature>
<evidence type="ECO:0000313" key="4">
    <source>
        <dbReference type="EMBL" id="SHJ72612.1"/>
    </source>
</evidence>
<feature type="domain" description="HU" evidence="3">
    <location>
        <begin position="101"/>
        <end position="222"/>
    </location>
</feature>
<evidence type="ECO:0000259" key="3">
    <source>
        <dbReference type="Pfam" id="PF18291"/>
    </source>
</evidence>
<dbReference type="AlphaFoldDB" id="A0A1M6LNC6"/>
<evidence type="ECO:0000256" key="2">
    <source>
        <dbReference type="SAM" id="MobiDB-lite"/>
    </source>
</evidence>